<feature type="compositionally biased region" description="Low complexity" evidence="1">
    <location>
        <begin position="347"/>
        <end position="359"/>
    </location>
</feature>
<evidence type="ECO:0000256" key="1">
    <source>
        <dbReference type="SAM" id="MobiDB-lite"/>
    </source>
</evidence>
<name>A0A1D2A9L7_AUXPR</name>
<accession>A0A1D2A9L7</accession>
<dbReference type="InterPro" id="IPR052587">
    <property type="entry name" value="TELO2-interacting_protein_1"/>
</dbReference>
<dbReference type="PANTHER" id="PTHR18460:SF3">
    <property type="entry name" value="TELO2-INTERACTING PROTEIN 1 HOMOLOG"/>
    <property type="match status" value="1"/>
</dbReference>
<evidence type="ECO:0000313" key="5">
    <source>
        <dbReference type="EMBL" id="JAT75635.1"/>
    </source>
</evidence>
<gene>
    <name evidence="5" type="ORF">g.68742</name>
</gene>
<dbReference type="InterPro" id="IPR049362">
    <property type="entry name" value="TTI1_rpt"/>
</dbReference>
<dbReference type="EMBL" id="GDKF01002987">
    <property type="protein sequence ID" value="JAT75635.1"/>
    <property type="molecule type" value="Transcribed_RNA"/>
</dbReference>
<dbReference type="Pfam" id="PF24181">
    <property type="entry name" value="TPR_TTI1_C"/>
    <property type="match status" value="1"/>
</dbReference>
<dbReference type="SUPFAM" id="SSF48371">
    <property type="entry name" value="ARM repeat"/>
    <property type="match status" value="1"/>
</dbReference>
<dbReference type="InterPro" id="IPR057567">
    <property type="entry name" value="TPR_TTI1_C"/>
</dbReference>
<dbReference type="InterPro" id="IPR057566">
    <property type="entry name" value="TPR_TTI1_N"/>
</dbReference>
<organism evidence="5">
    <name type="scientific">Auxenochlorella protothecoides</name>
    <name type="common">Green microalga</name>
    <name type="synonym">Chlorella protothecoides</name>
    <dbReference type="NCBI Taxonomy" id="3075"/>
    <lineage>
        <taxon>Eukaryota</taxon>
        <taxon>Viridiplantae</taxon>
        <taxon>Chlorophyta</taxon>
        <taxon>core chlorophytes</taxon>
        <taxon>Trebouxiophyceae</taxon>
        <taxon>Chlorellales</taxon>
        <taxon>Chlorellaceae</taxon>
        <taxon>Auxenochlorella</taxon>
    </lineage>
</organism>
<feature type="region of interest" description="Disordered" evidence="1">
    <location>
        <begin position="685"/>
        <end position="714"/>
    </location>
</feature>
<dbReference type="Pfam" id="PF21547">
    <property type="entry name" value="TTI1"/>
    <property type="match status" value="1"/>
</dbReference>
<dbReference type="PANTHER" id="PTHR18460">
    <property type="entry name" value="TEL2 INTERACTING PROTEIN 1 TTI1 FAMILY MEMBER"/>
    <property type="match status" value="1"/>
</dbReference>
<protein>
    <submittedName>
        <fullName evidence="5">Uncharacterized protein</fullName>
    </submittedName>
</protein>
<feature type="compositionally biased region" description="Low complexity" evidence="1">
    <location>
        <begin position="314"/>
        <end position="334"/>
    </location>
</feature>
<feature type="transmembrane region" description="Helical" evidence="2">
    <location>
        <begin position="7"/>
        <end position="26"/>
    </location>
</feature>
<feature type="domain" description="TTI1 C-terminal TPR" evidence="4">
    <location>
        <begin position="1394"/>
        <end position="1461"/>
    </location>
</feature>
<dbReference type="GO" id="GO:0005737">
    <property type="term" value="C:cytoplasm"/>
    <property type="evidence" value="ECO:0007669"/>
    <property type="project" value="TreeGrafter"/>
</dbReference>
<proteinExistence type="predicted"/>
<feature type="region of interest" description="Disordered" evidence="1">
    <location>
        <begin position="84"/>
        <end position="113"/>
    </location>
</feature>
<feature type="domain" description="TTI1 N-terminal TPR" evidence="3">
    <location>
        <begin position="401"/>
        <end position="784"/>
    </location>
</feature>
<feature type="non-terminal residue" evidence="5">
    <location>
        <position position="1"/>
    </location>
</feature>
<feature type="region of interest" description="Disordered" evidence="1">
    <location>
        <begin position="917"/>
        <end position="960"/>
    </location>
</feature>
<dbReference type="Pfam" id="PF24173">
    <property type="entry name" value="TPR_TTI1_N"/>
    <property type="match status" value="1"/>
</dbReference>
<evidence type="ECO:0000256" key="2">
    <source>
        <dbReference type="SAM" id="Phobius"/>
    </source>
</evidence>
<evidence type="ECO:0000259" key="3">
    <source>
        <dbReference type="Pfam" id="PF24173"/>
    </source>
</evidence>
<feature type="compositionally biased region" description="Acidic residues" evidence="1">
    <location>
        <begin position="1270"/>
        <end position="1279"/>
    </location>
</feature>
<keyword evidence="2" id="KW-1133">Transmembrane helix</keyword>
<keyword evidence="2" id="KW-0472">Membrane</keyword>
<feature type="compositionally biased region" description="Polar residues" evidence="1">
    <location>
        <begin position="100"/>
        <end position="109"/>
    </location>
</feature>
<keyword evidence="2" id="KW-0812">Transmembrane</keyword>
<dbReference type="InterPro" id="IPR016024">
    <property type="entry name" value="ARM-type_fold"/>
</dbReference>
<reference evidence="5" key="1">
    <citation type="submission" date="2015-08" db="EMBL/GenBank/DDBJ databases">
        <authorList>
            <person name="Babu N.S."/>
            <person name="Beckwith C.J."/>
            <person name="Beseler K.G."/>
            <person name="Brison A."/>
            <person name="Carone J.V."/>
            <person name="Caskin T.P."/>
            <person name="Diamond M."/>
            <person name="Durham M.E."/>
            <person name="Foxe J.M."/>
            <person name="Go M."/>
            <person name="Henderson B.A."/>
            <person name="Jones I.B."/>
            <person name="McGettigan J.A."/>
            <person name="Micheletti S.J."/>
            <person name="Nasrallah M.E."/>
            <person name="Ortiz D."/>
            <person name="Piller C.R."/>
            <person name="Privatt S.R."/>
            <person name="Schneider S.L."/>
            <person name="Sharp S."/>
            <person name="Smith T.C."/>
            <person name="Stanton J.D."/>
            <person name="Ullery H.E."/>
            <person name="Wilson R.J."/>
            <person name="Serrano M.G."/>
            <person name="Buck G."/>
            <person name="Lee V."/>
            <person name="Wang Y."/>
            <person name="Carvalho R."/>
            <person name="Voegtly L."/>
            <person name="Shi R."/>
            <person name="Duckworth R."/>
            <person name="Johnson A."/>
            <person name="Loviza R."/>
            <person name="Walstead R."/>
            <person name="Shah Z."/>
            <person name="Kiflezghi M."/>
            <person name="Wade K."/>
            <person name="Ball S.L."/>
            <person name="Bradley K.W."/>
            <person name="Asai D.J."/>
            <person name="Bowman C.A."/>
            <person name="Russell D.A."/>
            <person name="Pope W.H."/>
            <person name="Jacobs-Sera D."/>
            <person name="Hendrix R.W."/>
            <person name="Hatfull G.F."/>
        </authorList>
    </citation>
    <scope>NUCLEOTIDE SEQUENCE</scope>
</reference>
<sequence length="1607" mass="162940">PEAMSYQLGFIGSLLPIIVGCLWGVWGVRVGLTLKARLAAGATRSHRLSASSFIHPLHHRSNKSIHQARCDRCQQTSADCPDRRGVAGLGHSLPEHSSPDHSSGPQSAGRSDFCKQPPVLLHLHCWPHFQRRDSGGHGLCGDPAGRALPPTPHGPWGGPGVLRRHAVHAEHLMPQPLPTPGDDAPSSTSEAVEALARALESMSGEWDEPEWRGGSLGDLGAGQALHGDWDAAEAEDEGNGNVATGPAWLPSSLGNAQGLNFTALLTGLDDDPLAALTAAVEEDRPRFAPSAEWQAAMGASQADEDAGELVTTDAASGGPPSPRGGAASLRAGAGTEDAASPASSNRAGASSGQGATAASEDSEDTSIPCAGEGGSSDEAEVTDHNPGSGQPGPADQPSAAFQRLRPLCTALLGAGSNPQALAGHLQDLHAVLESLGDAELGPCVAYVLFPLLILLDAAAQEGGAGAAPRGQGSWRATERCLACVLSALRGAAGSAQTPGAVLPRLAAVLGLPEVTEEASRLACEAILLSLRDQTSGPASVLASREAAPLTGHLFSSLLHVVAAQMRAGSGGSRALVALALQALGCGIRRVADADVLAFFLPGIASGLANALSGGRSSNPSSAGPGSRANMAALDALTRLVCATLGDGEGAVSGTVGDKRTGAAPPTAASALKQLRALAAGAQGWPCLPDAEPGSDAEGALDPPPGSPASPAQLDPEDPILWVERTAAWRADAAGKLGGLLATTLPRLAAAQQSPATRAAVARAAANLLKCCSSTLGAATADLLLGVLGVAAQDAWPEVAAPARAALQAWAGQCIASHGLGPDPLLAKVLDLLRGLPEAFHRGSHPGTQACLLLTSCLQVAPEGWMERCLLSRPDHLAAVHAALHGVLEVDAQVAELVARAAGGGRVRGLLEGPAAVEGRSMLPAQSEVPEPREARTAPGEVGEAPEYPSPHAGSSPHHDAGVSVRMAPALVHVTTEAAWRAVASLCGALGSAAGRSRAGLERLLEPCLESAGRRAGADATESCRALTLAAAFLAGTAPQPGEEGAARHEALALAAVLVLADSAPWEAGGSLGEALPRGAGVAALRLCSAWDLVAVLAAVQGPRFARRGAALRPILLPLFESLESPSGLVAEAAGLALSALVRHGRYDAAGPGDLVSQNADYIVDGLCRQLRQPARHPRAPALFAALLKQTGVPQMLLPLLAEPLRVALQGLSVMLRAAAPQHTLSFLSTLREALRGAASLAREARTGAEALAAEVAEAWEEARSDAAREEEAEDGEEGSGYEAARAYFTRRAEEHAGVDGHPAAPEPLQVPLSERQLAALRALRGQAHAAASLAAPASDAAGVLAASASLAVATAALSTCLAALAALAEAGAALAALEGRVERLGCAPAALGPLAPATPRLLPSVHLFWEPVVLALDDWRVPVVEAALDSLAALLKLGGSFLLRRFGKEAAPRLRRLLADGAVRRGQGPPLPGRDRADAPGAAARVRRAACACLADAADGVGEAPDPLGGGGAREVLAPEAPALLEAVAAWLGGGSELRLQEAATKAFMGLAALDKPAATRLLQAALSRPDDPAVDAPPGLLACRPAKLEAMLRAVERQGLEEPAAA</sequence>
<evidence type="ECO:0000259" key="4">
    <source>
        <dbReference type="Pfam" id="PF24181"/>
    </source>
</evidence>
<feature type="region of interest" description="Disordered" evidence="1">
    <location>
        <begin position="285"/>
        <end position="398"/>
    </location>
</feature>
<feature type="region of interest" description="Disordered" evidence="1">
    <location>
        <begin position="1261"/>
        <end position="1280"/>
    </location>
</feature>